<evidence type="ECO:0000259" key="1">
    <source>
        <dbReference type="Pfam" id="PF09414"/>
    </source>
</evidence>
<reference evidence="2 3" key="1">
    <citation type="submission" date="2024-03" db="EMBL/GenBank/DDBJ databases">
        <title>Adaptation during the transition from Ophiocordyceps entomopathogen to insect associate is accompanied by gene loss and intensified selection.</title>
        <authorList>
            <person name="Ward C.M."/>
            <person name="Onetto C.A."/>
            <person name="Borneman A.R."/>
        </authorList>
    </citation>
    <scope>NUCLEOTIDE SEQUENCE [LARGE SCALE GENOMIC DNA]</scope>
    <source>
        <strain evidence="2">AWRI1</strain>
        <tissue evidence="2">Single Adult Female</tissue>
    </source>
</reference>
<keyword evidence="3" id="KW-1185">Reference proteome</keyword>
<dbReference type="SUPFAM" id="SSF56091">
    <property type="entry name" value="DNA ligase/mRNA capping enzyme, catalytic domain"/>
    <property type="match status" value="1"/>
</dbReference>
<dbReference type="AlphaFoldDB" id="A0AAN9YA93"/>
<comment type="caution">
    <text evidence="2">The sequence shown here is derived from an EMBL/GenBank/DDBJ whole genome shotgun (WGS) entry which is preliminary data.</text>
</comment>
<evidence type="ECO:0000313" key="3">
    <source>
        <dbReference type="Proteomes" id="UP001367676"/>
    </source>
</evidence>
<dbReference type="Pfam" id="PF09414">
    <property type="entry name" value="RNA_ligase"/>
    <property type="match status" value="1"/>
</dbReference>
<gene>
    <name evidence="2" type="ORF">V9T40_006187</name>
</gene>
<sequence>MSFEYPEIKTCYDREILQSIANMPSEWVCQEKVDGSNLALVISKTDENYRIGVLSRRKLLTTCSVSLVEIEWTDKKKKPKFLGFAQPERNKYHKVTKIDNNFKFMDLNQDNIHQITEVGVQVYDILEHLVGPNQKFVIYGEYWSPKVNKLEYGDRFFKIFDCGIEDEEIITFFSTEKYYSLLSTSNIDLVKILDIDRKDIYKNVVEDTIMYSFCPAIPIEGVVVKANDKDYIASERLTFKIKKWFVSHQSDEIIAAIQSAFTKLGVHPNSENIDEYMVECQKDNIPDTEELRETLLNFTDDTQVKN</sequence>
<dbReference type="InterPro" id="IPR021122">
    <property type="entry name" value="RNA_ligase_dom_REL/Rnl2"/>
</dbReference>
<accession>A0AAN9YA93</accession>
<proteinExistence type="predicted"/>
<dbReference type="Proteomes" id="UP001367676">
    <property type="component" value="Unassembled WGS sequence"/>
</dbReference>
<feature type="domain" description="RNA ligase" evidence="1">
    <location>
        <begin position="26"/>
        <end position="241"/>
    </location>
</feature>
<evidence type="ECO:0000313" key="2">
    <source>
        <dbReference type="EMBL" id="KAK7605001.1"/>
    </source>
</evidence>
<dbReference type="EMBL" id="JBBCAQ010000003">
    <property type="protein sequence ID" value="KAK7605001.1"/>
    <property type="molecule type" value="Genomic_DNA"/>
</dbReference>
<organism evidence="2 3">
    <name type="scientific">Parthenolecanium corni</name>
    <dbReference type="NCBI Taxonomy" id="536013"/>
    <lineage>
        <taxon>Eukaryota</taxon>
        <taxon>Metazoa</taxon>
        <taxon>Ecdysozoa</taxon>
        <taxon>Arthropoda</taxon>
        <taxon>Hexapoda</taxon>
        <taxon>Insecta</taxon>
        <taxon>Pterygota</taxon>
        <taxon>Neoptera</taxon>
        <taxon>Paraneoptera</taxon>
        <taxon>Hemiptera</taxon>
        <taxon>Sternorrhyncha</taxon>
        <taxon>Coccoidea</taxon>
        <taxon>Coccidae</taxon>
        <taxon>Parthenolecanium</taxon>
    </lineage>
</organism>
<protein>
    <recommendedName>
        <fullName evidence="1">RNA ligase domain-containing protein</fullName>
    </recommendedName>
</protein>
<name>A0AAN9YA93_9HEMI</name>